<protein>
    <submittedName>
        <fullName evidence="2">Uncharacterized protein</fullName>
    </submittedName>
</protein>
<dbReference type="Proteomes" id="UP000239494">
    <property type="component" value="Unassembled WGS sequence"/>
</dbReference>
<feature type="region of interest" description="Disordered" evidence="1">
    <location>
        <begin position="1"/>
        <end position="107"/>
    </location>
</feature>
<evidence type="ECO:0000313" key="3">
    <source>
        <dbReference type="Proteomes" id="UP000239494"/>
    </source>
</evidence>
<organism evidence="2 3">
    <name type="scientific">Umezawaea tangerina</name>
    <dbReference type="NCBI Taxonomy" id="84725"/>
    <lineage>
        <taxon>Bacteria</taxon>
        <taxon>Bacillati</taxon>
        <taxon>Actinomycetota</taxon>
        <taxon>Actinomycetes</taxon>
        <taxon>Pseudonocardiales</taxon>
        <taxon>Pseudonocardiaceae</taxon>
        <taxon>Umezawaea</taxon>
    </lineage>
</organism>
<evidence type="ECO:0000313" key="2">
    <source>
        <dbReference type="EMBL" id="PRY42381.1"/>
    </source>
</evidence>
<keyword evidence="3" id="KW-1185">Reference proteome</keyword>
<evidence type="ECO:0000256" key="1">
    <source>
        <dbReference type="SAM" id="MobiDB-lite"/>
    </source>
</evidence>
<dbReference type="RefSeq" id="WP_106187793.1">
    <property type="nucleotide sequence ID" value="NZ_PVTF01000004.1"/>
</dbReference>
<proteinExistence type="predicted"/>
<sequence>MTRGNPVAERGRGPARRRPGSRPAARAVARVGARKNWEEAVPSPLPGGHPVEGTTGPRTPPVPLGGHCSDYPPMLAGAPSAVPPAVANRTPSSRRIAGRDVPGAVKG</sequence>
<accession>A0A2T0T9P1</accession>
<dbReference type="EMBL" id="PVTF01000004">
    <property type="protein sequence ID" value="PRY42381.1"/>
    <property type="molecule type" value="Genomic_DNA"/>
</dbReference>
<dbReference type="AlphaFoldDB" id="A0A2T0T9P1"/>
<gene>
    <name evidence="2" type="ORF">CLV43_104214</name>
</gene>
<name>A0A2T0T9P1_9PSEU</name>
<feature type="compositionally biased region" description="Low complexity" evidence="1">
    <location>
        <begin position="21"/>
        <end position="31"/>
    </location>
</feature>
<feature type="compositionally biased region" description="Low complexity" evidence="1">
    <location>
        <begin position="76"/>
        <end position="87"/>
    </location>
</feature>
<comment type="caution">
    <text evidence="2">The sequence shown here is derived from an EMBL/GenBank/DDBJ whole genome shotgun (WGS) entry which is preliminary data.</text>
</comment>
<reference evidence="2 3" key="1">
    <citation type="submission" date="2018-03" db="EMBL/GenBank/DDBJ databases">
        <title>Genomic Encyclopedia of Archaeal and Bacterial Type Strains, Phase II (KMG-II): from individual species to whole genera.</title>
        <authorList>
            <person name="Goeker M."/>
        </authorList>
    </citation>
    <scope>NUCLEOTIDE SEQUENCE [LARGE SCALE GENOMIC DNA]</scope>
    <source>
        <strain evidence="2 3">DSM 44720</strain>
    </source>
</reference>